<name>A0A1B3WDL0_9FIRM</name>
<keyword evidence="1" id="KW-0812">Transmembrane</keyword>
<keyword evidence="1" id="KW-0472">Membrane</keyword>
<feature type="transmembrane region" description="Helical" evidence="1">
    <location>
        <begin position="20"/>
        <end position="41"/>
    </location>
</feature>
<accession>A0A1B3WDL0</accession>
<organism evidence="2 4">
    <name type="scientific">Dialister pneumosintes</name>
    <dbReference type="NCBI Taxonomy" id="39950"/>
    <lineage>
        <taxon>Bacteria</taxon>
        <taxon>Bacillati</taxon>
        <taxon>Bacillota</taxon>
        <taxon>Negativicutes</taxon>
        <taxon>Veillonellales</taxon>
        <taxon>Veillonellaceae</taxon>
        <taxon>Dialister</taxon>
    </lineage>
</organism>
<dbReference type="EMBL" id="CP017037">
    <property type="protein sequence ID" value="AOH39042.1"/>
    <property type="molecule type" value="Genomic_DNA"/>
</dbReference>
<dbReference type="Proteomes" id="UP000266262">
    <property type="component" value="Unassembled WGS sequence"/>
</dbReference>
<evidence type="ECO:0000313" key="4">
    <source>
        <dbReference type="Proteomes" id="UP000094757"/>
    </source>
</evidence>
<sequence>MKKYEFRAVRSGKQETIIGFAFSAIIMFPILAIQLGLFYTGLDKSIKSNQSSLFEFGYVFFMFLIICASFFLVSKIQKKLVKNYVVELNVTNIKILENGKEIMSGSVSYCEIINKAKGNHINNVSIIIYTDTDKITFKLRSKKWNNIMGSFQLNPLGTSDAKDMKIALELSKDIKEILEKYVSAN</sequence>
<dbReference type="EMBL" id="QWKU01000001">
    <property type="protein sequence ID" value="RID93987.1"/>
    <property type="molecule type" value="Genomic_DNA"/>
</dbReference>
<evidence type="ECO:0000313" key="3">
    <source>
        <dbReference type="EMBL" id="RID93987.1"/>
    </source>
</evidence>
<reference evidence="2" key="1">
    <citation type="submission" date="2016-08" db="EMBL/GenBank/DDBJ databases">
        <authorList>
            <person name="Seilhamer J.J."/>
        </authorList>
    </citation>
    <scope>NUCLEOTIDE SEQUENCE [LARGE SCALE GENOMIC DNA]</scope>
    <source>
        <strain evidence="2">F0677</strain>
    </source>
</reference>
<reference evidence="3 5" key="3">
    <citation type="submission" date="2018-08" db="EMBL/GenBank/DDBJ databases">
        <title>Draft genome sequence of Dialister pneumosintes KCOM 1685.</title>
        <authorList>
            <person name="Kook J.-K."/>
            <person name="Park S.-N."/>
            <person name="Lim Y.K."/>
        </authorList>
    </citation>
    <scope>NUCLEOTIDE SEQUENCE [LARGE SCALE GENOMIC DNA]</scope>
    <source>
        <strain evidence="3 5">KCOM 1685</strain>
    </source>
</reference>
<dbReference type="OrthoDB" id="2217124at2"/>
<proteinExistence type="predicted"/>
<reference evidence="4" key="2">
    <citation type="submission" date="2016-08" db="EMBL/GenBank/DDBJ databases">
        <authorList>
            <person name="Holder M.E."/>
            <person name="Ajami N.J."/>
            <person name="Petrosino J.F."/>
        </authorList>
    </citation>
    <scope>NUCLEOTIDE SEQUENCE [LARGE SCALE GENOMIC DNA]</scope>
    <source>
        <strain evidence="4">F0677</strain>
    </source>
</reference>
<dbReference type="AlphaFoldDB" id="A0A1B3WDL0"/>
<protein>
    <recommendedName>
        <fullName evidence="6">DUF304 domain-containing protein</fullName>
    </recommendedName>
</protein>
<dbReference type="RefSeq" id="WP_022514166.1">
    <property type="nucleotide sequence ID" value="NZ_CP017037.1"/>
</dbReference>
<evidence type="ECO:0000256" key="1">
    <source>
        <dbReference type="SAM" id="Phobius"/>
    </source>
</evidence>
<keyword evidence="1" id="KW-1133">Transmembrane helix</keyword>
<evidence type="ECO:0000313" key="5">
    <source>
        <dbReference type="Proteomes" id="UP000266262"/>
    </source>
</evidence>
<feature type="transmembrane region" description="Helical" evidence="1">
    <location>
        <begin position="53"/>
        <end position="73"/>
    </location>
</feature>
<dbReference type="KEGG" id="dpn:BCB69_03090"/>
<evidence type="ECO:0008006" key="6">
    <source>
        <dbReference type="Google" id="ProtNLM"/>
    </source>
</evidence>
<keyword evidence="5" id="KW-1185">Reference proteome</keyword>
<gene>
    <name evidence="2" type="ORF">BCB69_03090</name>
    <name evidence="3" type="ORF">DX915_00105</name>
</gene>
<dbReference type="Proteomes" id="UP000094757">
    <property type="component" value="Chromosome"/>
</dbReference>
<evidence type="ECO:0000313" key="2">
    <source>
        <dbReference type="EMBL" id="AOH39042.1"/>
    </source>
</evidence>